<keyword evidence="3" id="KW-0597">Phosphoprotein</keyword>
<dbReference type="SUPFAM" id="SSF81660">
    <property type="entry name" value="Metal cation-transporting ATPase, ATP-binding domain N"/>
    <property type="match status" value="1"/>
</dbReference>
<evidence type="ECO:0000256" key="10">
    <source>
        <dbReference type="ARBA" id="ARBA00023136"/>
    </source>
</evidence>
<evidence type="ECO:0000256" key="13">
    <source>
        <dbReference type="SAM" id="Phobius"/>
    </source>
</evidence>
<dbReference type="Gene3D" id="1.20.1110.10">
    <property type="entry name" value="Calcium-transporting ATPase, transmembrane domain"/>
    <property type="match status" value="1"/>
</dbReference>
<keyword evidence="5" id="KW-0547">Nucleotide-binding</keyword>
<feature type="transmembrane region" description="Helical" evidence="13">
    <location>
        <begin position="79"/>
        <end position="112"/>
    </location>
</feature>
<dbReference type="GO" id="GO:0005391">
    <property type="term" value="F:P-type sodium:potassium-exchanging transporter activity"/>
    <property type="evidence" value="ECO:0007669"/>
    <property type="project" value="TreeGrafter"/>
</dbReference>
<feature type="transmembrane region" description="Helical" evidence="13">
    <location>
        <begin position="705"/>
        <end position="726"/>
    </location>
</feature>
<dbReference type="Pfam" id="PF13246">
    <property type="entry name" value="Cation_ATPase"/>
    <property type="match status" value="1"/>
</dbReference>
<dbReference type="InterPro" id="IPR050510">
    <property type="entry name" value="Cation_transp_ATPase_P-type"/>
</dbReference>
<dbReference type="InterPro" id="IPR023214">
    <property type="entry name" value="HAD_sf"/>
</dbReference>
<comment type="subcellular location">
    <subcellularLocation>
        <location evidence="1">Cell membrane</location>
        <topology evidence="1">Multi-pass membrane protein</topology>
    </subcellularLocation>
</comment>
<keyword evidence="8" id="KW-1278">Translocase</keyword>
<dbReference type="GO" id="GO:0006883">
    <property type="term" value="P:intracellular sodium ion homeostasis"/>
    <property type="evidence" value="ECO:0007669"/>
    <property type="project" value="TreeGrafter"/>
</dbReference>
<dbReference type="Gene3D" id="3.40.50.1000">
    <property type="entry name" value="HAD superfamily/HAD-like"/>
    <property type="match status" value="1"/>
</dbReference>
<dbReference type="InterPro" id="IPR001757">
    <property type="entry name" value="P_typ_ATPase"/>
</dbReference>
<evidence type="ECO:0000256" key="3">
    <source>
        <dbReference type="ARBA" id="ARBA00022553"/>
    </source>
</evidence>
<sequence>MSTATTQPGTSSSDAQRHRVADAHAMPAAQVLEQLGTPAAGLSAAEASRRLEEHGPNALPGAEKDSALRRMLRQLKDPMLYVLLGAAVLTTVMGHLVDTIVILSVVLINAVIGYVQEGRAADALEGIRSMLSLDAQVRRDGAWTTVPAEQLVPGDLVRLGAGDRVPADVRLLEAANLTAEESALTGESLPVEKSRDPVAADAPLGDRGAMAFSGTTIASGSGRGVVVSTGTGTEIGHITTLLDQVESMETPLTRQMAAFSTRLSLLVVIAAVVMLGLGAVMYDYGLAELMLAAIGFAVAAIPEGLPAVLTITLALGVQRMAARSSITRRMHSVETLGSVTVIASDKTGTLTRNEMTVRTAVTPAGVFEISGTGYAPEGRIELDGQVVDAAQRDDLRMLAEVAARTNDATVARSGERWVLSGEPTDGGLRTFAMKAGIDGDDEHRLAVVPFDSAYKYMATLDEIEGVGRVVNLKGAPDRLLERCDAQGTGLAEREPLDREHWEREVDRLSGQGLRVLAAAVRRAEDTAETLGPEDVDAGGFTFLGLYGIIDPPRPEAIEAIRAVQGAGIRVMMITGDHAGTATAIGREMGIEDEHGAVTGTELDAADDARLAELALTRSVFARTSPEHKLRLITALQDAGEVVSMTGDGVNDAPSLKKSDIGVAMGIKGTEATKEAADVLLADDDFATIAASVEMGRTIYDNLRKAIVFILPTNGAQGLVILVAVLAGMTLPLTPVQVLWVNTITAVTLALALAFEPGEPDIMRRPPRTPGGSILPRSGVLRIIYVSLLLGGLTIGVFLWAQAQGLPLEISRTYAVNTLVIGQIFYLLASRFTRTSSLRRQLLTTNPVSWLCIGIMLALQLAFVHVPFLQTAFASAAVDWKGWVIPLLAGVVVFAVVEVDKALRR</sequence>
<evidence type="ECO:0000256" key="7">
    <source>
        <dbReference type="ARBA" id="ARBA00022842"/>
    </source>
</evidence>
<evidence type="ECO:0000256" key="9">
    <source>
        <dbReference type="ARBA" id="ARBA00022989"/>
    </source>
</evidence>
<feature type="transmembrane region" description="Helical" evidence="13">
    <location>
        <begin position="849"/>
        <end position="867"/>
    </location>
</feature>
<evidence type="ECO:0000256" key="11">
    <source>
        <dbReference type="ARBA" id="ARBA00049360"/>
    </source>
</evidence>
<dbReference type="InterPro" id="IPR023298">
    <property type="entry name" value="ATPase_P-typ_TM_dom_sf"/>
</dbReference>
<feature type="transmembrane region" description="Helical" evidence="13">
    <location>
        <begin position="778"/>
        <end position="800"/>
    </location>
</feature>
<dbReference type="SFLD" id="SFLDS00003">
    <property type="entry name" value="Haloacid_Dehalogenase"/>
    <property type="match status" value="1"/>
</dbReference>
<dbReference type="EMBL" id="DYUE01000059">
    <property type="protein sequence ID" value="HJG90513.1"/>
    <property type="molecule type" value="Genomic_DNA"/>
</dbReference>
<evidence type="ECO:0000313" key="15">
    <source>
        <dbReference type="EMBL" id="HJG90513.1"/>
    </source>
</evidence>
<dbReference type="InterPro" id="IPR008250">
    <property type="entry name" value="ATPase_P-typ_transduc_dom_A_sf"/>
</dbReference>
<feature type="transmembrane region" description="Helical" evidence="13">
    <location>
        <begin position="738"/>
        <end position="757"/>
    </location>
</feature>
<protein>
    <submittedName>
        <fullName evidence="15">HAD-IC family P-type ATPase</fullName>
    </submittedName>
</protein>
<proteinExistence type="inferred from homology"/>
<dbReference type="GO" id="GO:1902600">
    <property type="term" value="P:proton transmembrane transport"/>
    <property type="evidence" value="ECO:0007669"/>
    <property type="project" value="TreeGrafter"/>
</dbReference>
<reference evidence="15" key="2">
    <citation type="submission" date="2021-09" db="EMBL/GenBank/DDBJ databases">
        <authorList>
            <person name="Gilroy R."/>
        </authorList>
    </citation>
    <scope>NUCLEOTIDE SEQUENCE</scope>
    <source>
        <strain evidence="15">ChiGjej5B5-22894</strain>
    </source>
</reference>
<dbReference type="Pfam" id="PF00689">
    <property type="entry name" value="Cation_ATPase_C"/>
    <property type="match status" value="1"/>
</dbReference>
<organism evidence="15 16">
    <name type="scientific">Brachybacterium massiliense</name>
    <dbReference type="NCBI Taxonomy" id="1755098"/>
    <lineage>
        <taxon>Bacteria</taxon>
        <taxon>Bacillati</taxon>
        <taxon>Actinomycetota</taxon>
        <taxon>Actinomycetes</taxon>
        <taxon>Micrococcales</taxon>
        <taxon>Dermabacteraceae</taxon>
        <taxon>Brachybacterium</taxon>
    </lineage>
</organism>
<dbReference type="PRINTS" id="PR00120">
    <property type="entry name" value="HATPASE"/>
</dbReference>
<feature type="transmembrane region" description="Helical" evidence="13">
    <location>
        <begin position="879"/>
        <end position="898"/>
    </location>
</feature>
<dbReference type="InterPro" id="IPR036412">
    <property type="entry name" value="HAD-like_sf"/>
</dbReference>
<feature type="region of interest" description="Disordered" evidence="12">
    <location>
        <begin position="1"/>
        <end position="22"/>
    </location>
</feature>
<dbReference type="PANTHER" id="PTHR43294:SF20">
    <property type="entry name" value="P-TYPE ATPASE"/>
    <property type="match status" value="1"/>
</dbReference>
<feature type="compositionally biased region" description="Polar residues" evidence="12">
    <location>
        <begin position="1"/>
        <end position="14"/>
    </location>
</feature>
<dbReference type="Gene3D" id="3.40.1110.10">
    <property type="entry name" value="Calcium-transporting ATPase, cytoplasmic domain N"/>
    <property type="match status" value="1"/>
</dbReference>
<dbReference type="Proteomes" id="UP000742460">
    <property type="component" value="Unassembled WGS sequence"/>
</dbReference>
<keyword evidence="7" id="KW-0460">Magnesium</keyword>
<dbReference type="GO" id="GO:0016887">
    <property type="term" value="F:ATP hydrolysis activity"/>
    <property type="evidence" value="ECO:0007669"/>
    <property type="project" value="InterPro"/>
</dbReference>
<keyword evidence="10 13" id="KW-0472">Membrane</keyword>
<dbReference type="AlphaFoldDB" id="A0A921MTI9"/>
<dbReference type="PRINTS" id="PR00119">
    <property type="entry name" value="CATATPASE"/>
</dbReference>
<dbReference type="SUPFAM" id="SSF81665">
    <property type="entry name" value="Calcium ATPase, transmembrane domain M"/>
    <property type="match status" value="1"/>
</dbReference>
<dbReference type="NCBIfam" id="TIGR01494">
    <property type="entry name" value="ATPase_P-type"/>
    <property type="match status" value="2"/>
</dbReference>
<dbReference type="SUPFAM" id="SSF56784">
    <property type="entry name" value="HAD-like"/>
    <property type="match status" value="1"/>
</dbReference>
<dbReference type="GO" id="GO:0005886">
    <property type="term" value="C:plasma membrane"/>
    <property type="evidence" value="ECO:0007669"/>
    <property type="project" value="UniProtKB-SubCell"/>
</dbReference>
<evidence type="ECO:0000256" key="8">
    <source>
        <dbReference type="ARBA" id="ARBA00022967"/>
    </source>
</evidence>
<evidence type="ECO:0000256" key="5">
    <source>
        <dbReference type="ARBA" id="ARBA00022741"/>
    </source>
</evidence>
<dbReference type="GO" id="GO:0036376">
    <property type="term" value="P:sodium ion export across plasma membrane"/>
    <property type="evidence" value="ECO:0007669"/>
    <property type="project" value="TreeGrafter"/>
</dbReference>
<dbReference type="InterPro" id="IPR023299">
    <property type="entry name" value="ATPase_P-typ_cyto_dom_N"/>
</dbReference>
<dbReference type="Pfam" id="PF00122">
    <property type="entry name" value="E1-E2_ATPase"/>
    <property type="match status" value="1"/>
</dbReference>
<dbReference type="InterPro" id="IPR044492">
    <property type="entry name" value="P_typ_ATPase_HD_dom"/>
</dbReference>
<evidence type="ECO:0000256" key="1">
    <source>
        <dbReference type="ARBA" id="ARBA00004651"/>
    </source>
</evidence>
<dbReference type="SFLD" id="SFLDF00027">
    <property type="entry name" value="p-type_atpase"/>
    <property type="match status" value="1"/>
</dbReference>
<dbReference type="InterPro" id="IPR018303">
    <property type="entry name" value="ATPase_P-typ_P_site"/>
</dbReference>
<dbReference type="GO" id="GO:0005524">
    <property type="term" value="F:ATP binding"/>
    <property type="evidence" value="ECO:0007669"/>
    <property type="project" value="UniProtKB-KW"/>
</dbReference>
<evidence type="ECO:0000313" key="16">
    <source>
        <dbReference type="Proteomes" id="UP000742460"/>
    </source>
</evidence>
<reference evidence="15" key="1">
    <citation type="journal article" date="2021" name="PeerJ">
        <title>Extensive microbial diversity within the chicken gut microbiome revealed by metagenomics and culture.</title>
        <authorList>
            <person name="Gilroy R."/>
            <person name="Ravi A."/>
            <person name="Getino M."/>
            <person name="Pursley I."/>
            <person name="Horton D.L."/>
            <person name="Alikhan N.F."/>
            <person name="Baker D."/>
            <person name="Gharbi K."/>
            <person name="Hall N."/>
            <person name="Watson M."/>
            <person name="Adriaenssens E.M."/>
            <person name="Foster-Nyarko E."/>
            <person name="Jarju S."/>
            <person name="Secka A."/>
            <person name="Antonio M."/>
            <person name="Oren A."/>
            <person name="Chaudhuri R.R."/>
            <person name="La Ragione R."/>
            <person name="Hildebrand F."/>
            <person name="Pallen M.J."/>
        </authorList>
    </citation>
    <scope>NUCLEOTIDE SEQUENCE</scope>
    <source>
        <strain evidence="15">ChiGjej5B5-22894</strain>
    </source>
</reference>
<feature type="domain" description="Cation-transporting P-type ATPase N-terminal" evidence="14">
    <location>
        <begin position="22"/>
        <end position="95"/>
    </location>
</feature>
<keyword evidence="4 13" id="KW-0812">Transmembrane</keyword>
<evidence type="ECO:0000259" key="14">
    <source>
        <dbReference type="SMART" id="SM00831"/>
    </source>
</evidence>
<dbReference type="Gene3D" id="2.70.150.10">
    <property type="entry name" value="Calcium-transporting ATPase, cytoplasmic transduction domain A"/>
    <property type="match status" value="1"/>
</dbReference>
<dbReference type="GO" id="GO:1990573">
    <property type="term" value="P:potassium ion import across plasma membrane"/>
    <property type="evidence" value="ECO:0007669"/>
    <property type="project" value="TreeGrafter"/>
</dbReference>
<keyword evidence="9 13" id="KW-1133">Transmembrane helix</keyword>
<dbReference type="PANTHER" id="PTHR43294">
    <property type="entry name" value="SODIUM/POTASSIUM-TRANSPORTING ATPASE SUBUNIT ALPHA"/>
    <property type="match status" value="1"/>
</dbReference>
<dbReference type="SFLD" id="SFLDG00002">
    <property type="entry name" value="C1.7:_P-type_atpase_like"/>
    <property type="match status" value="1"/>
</dbReference>
<comment type="similarity">
    <text evidence="2">Belongs to the cation transport ATPase (P-type) (TC 3.A.3) family. Type IIA subfamily.</text>
</comment>
<comment type="catalytic activity">
    <reaction evidence="11">
        <text>ATP + H2O = ADP + phosphate + H(+)</text>
        <dbReference type="Rhea" id="RHEA:13065"/>
        <dbReference type="ChEBI" id="CHEBI:15377"/>
        <dbReference type="ChEBI" id="CHEBI:15378"/>
        <dbReference type="ChEBI" id="CHEBI:30616"/>
        <dbReference type="ChEBI" id="CHEBI:43474"/>
        <dbReference type="ChEBI" id="CHEBI:456216"/>
    </reaction>
</comment>
<evidence type="ECO:0000256" key="4">
    <source>
        <dbReference type="ARBA" id="ARBA00022692"/>
    </source>
</evidence>
<dbReference type="SMART" id="SM00831">
    <property type="entry name" value="Cation_ATPase_N"/>
    <property type="match status" value="1"/>
</dbReference>
<dbReference type="Pfam" id="PF00690">
    <property type="entry name" value="Cation_ATPase_N"/>
    <property type="match status" value="1"/>
</dbReference>
<dbReference type="PROSITE" id="PS00154">
    <property type="entry name" value="ATPASE_E1_E2"/>
    <property type="match status" value="1"/>
</dbReference>
<keyword evidence="6" id="KW-0067">ATP-binding</keyword>
<dbReference type="InterPro" id="IPR006068">
    <property type="entry name" value="ATPase_P-typ_cation-transptr_C"/>
</dbReference>
<feature type="transmembrane region" description="Helical" evidence="13">
    <location>
        <begin position="263"/>
        <end position="284"/>
    </location>
</feature>
<evidence type="ECO:0000256" key="6">
    <source>
        <dbReference type="ARBA" id="ARBA00022840"/>
    </source>
</evidence>
<dbReference type="GO" id="GO:0030007">
    <property type="term" value="P:intracellular potassium ion homeostasis"/>
    <property type="evidence" value="ECO:0007669"/>
    <property type="project" value="TreeGrafter"/>
</dbReference>
<comment type="caution">
    <text evidence="15">The sequence shown here is derived from an EMBL/GenBank/DDBJ whole genome shotgun (WGS) entry which is preliminary data.</text>
</comment>
<dbReference type="SUPFAM" id="SSF81653">
    <property type="entry name" value="Calcium ATPase, transduction domain A"/>
    <property type="match status" value="1"/>
</dbReference>
<dbReference type="InterPro" id="IPR059000">
    <property type="entry name" value="ATPase_P-type_domA"/>
</dbReference>
<feature type="transmembrane region" description="Helical" evidence="13">
    <location>
        <begin position="812"/>
        <end position="828"/>
    </location>
</feature>
<feature type="transmembrane region" description="Helical" evidence="13">
    <location>
        <begin position="290"/>
        <end position="315"/>
    </location>
</feature>
<evidence type="ECO:0000256" key="2">
    <source>
        <dbReference type="ARBA" id="ARBA00005675"/>
    </source>
</evidence>
<gene>
    <name evidence="15" type="ORF">K8V81_02185</name>
</gene>
<accession>A0A921MTI9</accession>
<name>A0A921MTI9_9MICO</name>
<dbReference type="InterPro" id="IPR004014">
    <property type="entry name" value="ATPase_P-typ_cation-transptr_N"/>
</dbReference>
<evidence type="ECO:0000256" key="12">
    <source>
        <dbReference type="SAM" id="MobiDB-lite"/>
    </source>
</evidence>
<dbReference type="FunFam" id="2.70.150.10:FF:000160">
    <property type="entry name" value="Sarcoplasmic/endoplasmic reticulum calcium ATPase 1"/>
    <property type="match status" value="1"/>
</dbReference>